<evidence type="ECO:0000256" key="3">
    <source>
        <dbReference type="ARBA" id="ARBA00022741"/>
    </source>
</evidence>
<dbReference type="GO" id="GO:0005324">
    <property type="term" value="F:long-chain fatty acid transmembrane transporter activity"/>
    <property type="evidence" value="ECO:0007669"/>
    <property type="project" value="TreeGrafter"/>
</dbReference>
<evidence type="ECO:0000256" key="1">
    <source>
        <dbReference type="ARBA" id="ARBA00006432"/>
    </source>
</evidence>
<evidence type="ECO:0000313" key="9">
    <source>
        <dbReference type="EMBL" id="KRT82603.1"/>
    </source>
</evidence>
<reference evidence="9 10" key="1">
    <citation type="submission" date="2015-09" db="EMBL/GenBank/DDBJ databases">
        <title>Draft genome of the scarab beetle Oryctes borbonicus.</title>
        <authorList>
            <person name="Meyer J.M."/>
            <person name="Markov G.V."/>
            <person name="Baskaran P."/>
            <person name="Herrmann M."/>
            <person name="Sommer R.J."/>
            <person name="Roedelsperger C."/>
        </authorList>
    </citation>
    <scope>NUCLEOTIDE SEQUENCE [LARGE SCALE GENOMIC DNA]</scope>
    <source>
        <strain evidence="9">OB123</strain>
        <tissue evidence="9">Whole animal</tissue>
    </source>
</reference>
<proteinExistence type="inferred from homology"/>
<dbReference type="AlphaFoldDB" id="A0A0T6B614"/>
<dbReference type="OrthoDB" id="288590at2759"/>
<feature type="domain" description="AMP-dependent synthetase/ligase" evidence="8">
    <location>
        <begin position="63"/>
        <end position="315"/>
    </location>
</feature>
<dbReference type="InterPro" id="IPR000873">
    <property type="entry name" value="AMP-dep_synth/lig_dom"/>
</dbReference>
<dbReference type="Proteomes" id="UP000051574">
    <property type="component" value="Unassembled WGS sequence"/>
</dbReference>
<dbReference type="PROSITE" id="PS00455">
    <property type="entry name" value="AMP_BINDING"/>
    <property type="match status" value="1"/>
</dbReference>
<dbReference type="GO" id="GO:0005524">
    <property type="term" value="F:ATP binding"/>
    <property type="evidence" value="ECO:0007669"/>
    <property type="project" value="UniProtKB-KW"/>
</dbReference>
<evidence type="ECO:0000256" key="2">
    <source>
        <dbReference type="ARBA" id="ARBA00022598"/>
    </source>
</evidence>
<evidence type="ECO:0000259" key="8">
    <source>
        <dbReference type="Pfam" id="PF00501"/>
    </source>
</evidence>
<protein>
    <recommendedName>
        <fullName evidence="6">Long-chain-fatty-acid--CoA ligase</fullName>
    </recommendedName>
</protein>
<dbReference type="GO" id="GO:0004467">
    <property type="term" value="F:long-chain fatty acid-CoA ligase activity"/>
    <property type="evidence" value="ECO:0007669"/>
    <property type="project" value="TreeGrafter"/>
</dbReference>
<evidence type="ECO:0000256" key="5">
    <source>
        <dbReference type="ARBA" id="ARBA00036527"/>
    </source>
</evidence>
<dbReference type="GO" id="GO:0044539">
    <property type="term" value="P:long-chain fatty acid import into cell"/>
    <property type="evidence" value="ECO:0007669"/>
    <property type="project" value="TreeGrafter"/>
</dbReference>
<comment type="catalytic activity">
    <reaction evidence="5">
        <text>a very long-chain fatty acid + ATP + CoA = a very long-chain fatty acyl-CoA + AMP + diphosphate</text>
        <dbReference type="Rhea" id="RHEA:54536"/>
        <dbReference type="ChEBI" id="CHEBI:30616"/>
        <dbReference type="ChEBI" id="CHEBI:33019"/>
        <dbReference type="ChEBI" id="CHEBI:57287"/>
        <dbReference type="ChEBI" id="CHEBI:58950"/>
        <dbReference type="ChEBI" id="CHEBI:138261"/>
        <dbReference type="ChEBI" id="CHEBI:456215"/>
    </reaction>
    <physiologicalReaction direction="left-to-right" evidence="5">
        <dbReference type="Rhea" id="RHEA:54537"/>
    </physiologicalReaction>
</comment>
<dbReference type="Gene3D" id="3.40.50.12780">
    <property type="entry name" value="N-terminal domain of ligase-like"/>
    <property type="match status" value="1"/>
</dbReference>
<dbReference type="InterPro" id="IPR020845">
    <property type="entry name" value="AMP-binding_CS"/>
</dbReference>
<name>A0A0T6B614_9SCAR</name>
<dbReference type="InterPro" id="IPR042099">
    <property type="entry name" value="ANL_N_sf"/>
</dbReference>
<accession>A0A0T6B614</accession>
<gene>
    <name evidence="9" type="ORF">AMK59_3822</name>
</gene>
<keyword evidence="10" id="KW-1185">Reference proteome</keyword>
<organism evidence="9 10">
    <name type="scientific">Oryctes borbonicus</name>
    <dbReference type="NCBI Taxonomy" id="1629725"/>
    <lineage>
        <taxon>Eukaryota</taxon>
        <taxon>Metazoa</taxon>
        <taxon>Ecdysozoa</taxon>
        <taxon>Arthropoda</taxon>
        <taxon>Hexapoda</taxon>
        <taxon>Insecta</taxon>
        <taxon>Pterygota</taxon>
        <taxon>Neoptera</taxon>
        <taxon>Endopterygota</taxon>
        <taxon>Coleoptera</taxon>
        <taxon>Polyphaga</taxon>
        <taxon>Scarabaeiformia</taxon>
        <taxon>Scarabaeidae</taxon>
        <taxon>Dynastinae</taxon>
        <taxon>Oryctes</taxon>
    </lineage>
</organism>
<sequence>MWLYLIPSLIIFFAVQVYTKSWLYVLWRTSNRDVKAAVRFIKINYYLIKWQIRNMTVPKVFKTIVDQRPHKVAFYFEDDVWTFQRVDEYSNRIANYFLGEGYQRGDSIALLLESKPEYICIWLGLAKVGIQTALINTNQTKNPLFHSISAANSQAIIFGSNFVDVLKEIQPKIDNLRKYQFHEQESLNIPLFDNAKDLRIRLKESSAAPVTEHLEKGNLKDPFLYIYTSGTTGLPKAAVITNVRFMVMTIGLNSMVNVQDKDCIYDSLPLYHTAGGIVGTGQALLCGATVVIRKKFSASNFWTDCVKYQCTVSYITFSFDFGYFSVHMRLADSSIYRRNMPISSSFEQ</sequence>
<comment type="similarity">
    <text evidence="1">Belongs to the ATP-dependent AMP-binding enzyme family.</text>
</comment>
<comment type="caution">
    <text evidence="9">The sequence shown here is derived from an EMBL/GenBank/DDBJ whole genome shotgun (WGS) entry which is preliminary data.</text>
</comment>
<comment type="catalytic activity">
    <reaction evidence="7">
        <text>tetracosanoate + ATP + CoA = tetracosanoyl-CoA + AMP + diphosphate</text>
        <dbReference type="Rhea" id="RHEA:33639"/>
        <dbReference type="ChEBI" id="CHEBI:30616"/>
        <dbReference type="ChEBI" id="CHEBI:31014"/>
        <dbReference type="ChEBI" id="CHEBI:33019"/>
        <dbReference type="ChEBI" id="CHEBI:57287"/>
        <dbReference type="ChEBI" id="CHEBI:65052"/>
        <dbReference type="ChEBI" id="CHEBI:456215"/>
    </reaction>
    <physiologicalReaction direction="left-to-right" evidence="7">
        <dbReference type="Rhea" id="RHEA:33640"/>
    </physiologicalReaction>
</comment>
<evidence type="ECO:0000313" key="10">
    <source>
        <dbReference type="Proteomes" id="UP000051574"/>
    </source>
</evidence>
<dbReference type="GO" id="GO:0005886">
    <property type="term" value="C:plasma membrane"/>
    <property type="evidence" value="ECO:0007669"/>
    <property type="project" value="TreeGrafter"/>
</dbReference>
<evidence type="ECO:0000256" key="4">
    <source>
        <dbReference type="ARBA" id="ARBA00022840"/>
    </source>
</evidence>
<dbReference type="Pfam" id="PF00501">
    <property type="entry name" value="AMP-binding"/>
    <property type="match status" value="1"/>
</dbReference>
<dbReference type="EMBL" id="LJIG01009676">
    <property type="protein sequence ID" value="KRT82603.1"/>
    <property type="molecule type" value="Genomic_DNA"/>
</dbReference>
<keyword evidence="3" id="KW-0547">Nucleotide-binding</keyword>
<dbReference type="PANTHER" id="PTHR43107">
    <property type="entry name" value="LONG-CHAIN FATTY ACID TRANSPORT PROTEIN"/>
    <property type="match status" value="1"/>
</dbReference>
<dbReference type="PANTHER" id="PTHR43107:SF15">
    <property type="entry name" value="FATTY ACID TRANSPORT PROTEIN 3, ISOFORM A"/>
    <property type="match status" value="1"/>
</dbReference>
<keyword evidence="4" id="KW-0067">ATP-binding</keyword>
<dbReference type="SUPFAM" id="SSF56801">
    <property type="entry name" value="Acetyl-CoA synthetase-like"/>
    <property type="match status" value="1"/>
</dbReference>
<dbReference type="GO" id="GO:0005789">
    <property type="term" value="C:endoplasmic reticulum membrane"/>
    <property type="evidence" value="ECO:0007669"/>
    <property type="project" value="TreeGrafter"/>
</dbReference>
<evidence type="ECO:0000256" key="6">
    <source>
        <dbReference type="ARBA" id="ARBA00041297"/>
    </source>
</evidence>
<keyword evidence="2" id="KW-0436">Ligase</keyword>
<evidence type="ECO:0000256" key="7">
    <source>
        <dbReference type="ARBA" id="ARBA00048666"/>
    </source>
</evidence>